<dbReference type="AlphaFoldDB" id="C7RCJ5"/>
<dbReference type="PANTHER" id="PTHR23422:SF9">
    <property type="entry name" value="ZN-DEPENDENT HYDROLASE"/>
    <property type="match status" value="1"/>
</dbReference>
<dbReference type="Pfam" id="PF03571">
    <property type="entry name" value="Peptidase_M49"/>
    <property type="match status" value="1"/>
</dbReference>
<keyword evidence="6" id="KW-1185">Reference proteome</keyword>
<dbReference type="GO" id="GO:0005737">
    <property type="term" value="C:cytoplasm"/>
    <property type="evidence" value="ECO:0007669"/>
    <property type="project" value="TreeGrafter"/>
</dbReference>
<evidence type="ECO:0000256" key="4">
    <source>
        <dbReference type="SAM" id="SignalP"/>
    </source>
</evidence>
<evidence type="ECO:0000256" key="3">
    <source>
        <dbReference type="SAM" id="MobiDB-lite"/>
    </source>
</evidence>
<keyword evidence="1" id="KW-0479">Metal-binding</keyword>
<proteinExistence type="predicted"/>
<dbReference type="HOGENOM" id="CLU_020444_0_0_6"/>
<dbReference type="STRING" id="523791.Kkor_1575"/>
<accession>C7RCJ5</accession>
<dbReference type="eggNOG" id="COG0457">
    <property type="taxonomic scope" value="Bacteria"/>
</dbReference>
<dbReference type="GO" id="GO:0008239">
    <property type="term" value="F:dipeptidyl-peptidase activity"/>
    <property type="evidence" value="ECO:0007669"/>
    <property type="project" value="TreeGrafter"/>
</dbReference>
<protein>
    <submittedName>
        <fullName evidence="5">Putative orphan protein</fullName>
    </submittedName>
</protein>
<dbReference type="EMBL" id="CP001707">
    <property type="protein sequence ID" value="ACV26987.1"/>
    <property type="molecule type" value="Genomic_DNA"/>
</dbReference>
<dbReference type="RefSeq" id="WP_015780593.1">
    <property type="nucleotide sequence ID" value="NC_013166.1"/>
</dbReference>
<feature type="chain" id="PRO_5002983749" evidence="4">
    <location>
        <begin position="25"/>
        <end position="577"/>
    </location>
</feature>
<dbReference type="GO" id="GO:0046872">
    <property type="term" value="F:metal ion binding"/>
    <property type="evidence" value="ECO:0007669"/>
    <property type="project" value="UniProtKB-KW"/>
</dbReference>
<evidence type="ECO:0000256" key="2">
    <source>
        <dbReference type="ARBA" id="ARBA00022801"/>
    </source>
</evidence>
<keyword evidence="2" id="KW-0378">Hydrolase</keyword>
<organism evidence="5 6">
    <name type="scientific">Kangiella koreensis (strain DSM 16069 / JCM 12317 / KCTC 12182 / SW-125)</name>
    <dbReference type="NCBI Taxonomy" id="523791"/>
    <lineage>
        <taxon>Bacteria</taxon>
        <taxon>Pseudomonadati</taxon>
        <taxon>Pseudomonadota</taxon>
        <taxon>Gammaproteobacteria</taxon>
        <taxon>Kangiellales</taxon>
        <taxon>Kangiellaceae</taxon>
        <taxon>Kangiella</taxon>
    </lineage>
</organism>
<gene>
    <name evidence="5" type="ordered locus">Kkor_1575</name>
</gene>
<feature type="region of interest" description="Disordered" evidence="3">
    <location>
        <begin position="34"/>
        <end position="53"/>
    </location>
</feature>
<evidence type="ECO:0000256" key="1">
    <source>
        <dbReference type="ARBA" id="ARBA00022723"/>
    </source>
</evidence>
<sequence length="577" mass="64552">MNKTLYLKKTVCTLSFAIALALGACSNESETVVTPESNEQVAEVTSEGQTRGSDQDIIKESVEYSRFDIYAPFTLTSDLSHLSANQKKMISLLIDAGKIMDNLFWKQAYGDKEALLAKIEDPKAKQFAIINYGPWDRLDGNKPFIEGYDVKNKGAQFYPADMTVAQFEAWEQKDKDGLYSLVRRDENGKLKLVPYSVAFKDQLEEASRLLKGAALLAENEGFKKYLELRADALLTDNYQPSDFAWMDMKTNPVEVVIGPIENYEDQLFGYKTAFSAYVLIKDLAWSERLSRFAAFLPELQKGLPVDEKYKQEMPGTDSDLNAYDVVYYAGDSNAGSKTIAINLPNDEQVQLAKGTRRLQLKNAMQAKFDKILVPISEQLITPEQRKHITFDAFFANTMFHEVAHGLGIKNTIDGSNTVRAALKDTASALEEGKADILGLYMVSKLYEKGEIKDGELMDNYVTFLAGIFRSVRFGASSAHGRANMVRFNFFKEAGAFSRDPETGYYSVNFDRMTVAIDALSNKILTIQGDGDYEGAQKLLEEQGIIDDQLASDLKLLEEKQIPVDVTFNQGKEVLGID</sequence>
<dbReference type="PANTHER" id="PTHR23422">
    <property type="entry name" value="DIPEPTIDYL PEPTIDASE III-RELATED"/>
    <property type="match status" value="1"/>
</dbReference>
<evidence type="ECO:0000313" key="5">
    <source>
        <dbReference type="EMBL" id="ACV26987.1"/>
    </source>
</evidence>
<dbReference type="Proteomes" id="UP000001231">
    <property type="component" value="Chromosome"/>
</dbReference>
<name>C7RCJ5_KANKD</name>
<dbReference type="InParanoid" id="C7RCJ5"/>
<dbReference type="PROSITE" id="PS51257">
    <property type="entry name" value="PROKAR_LIPOPROTEIN"/>
    <property type="match status" value="1"/>
</dbReference>
<dbReference type="KEGG" id="kko:Kkor_1575"/>
<dbReference type="InterPro" id="IPR039461">
    <property type="entry name" value="Peptidase_M49"/>
</dbReference>
<dbReference type="Gene3D" id="3.30.540.30">
    <property type="match status" value="1"/>
</dbReference>
<reference evidence="5 6" key="1">
    <citation type="journal article" date="2009" name="Stand. Genomic Sci.">
        <title>Complete genome sequence of Kangiella koreensis type strain (SW-125).</title>
        <authorList>
            <person name="Han C."/>
            <person name="Sikorski J."/>
            <person name="Lapidus A."/>
            <person name="Nolan M."/>
            <person name="Glavina Del Rio T."/>
            <person name="Tice H."/>
            <person name="Cheng J.F."/>
            <person name="Lucas S."/>
            <person name="Chen F."/>
            <person name="Copeland A."/>
            <person name="Ivanova N."/>
            <person name="Mavromatis K."/>
            <person name="Ovchinnikova G."/>
            <person name="Pati A."/>
            <person name="Bruce D."/>
            <person name="Goodwin L."/>
            <person name="Pitluck S."/>
            <person name="Chen A."/>
            <person name="Palaniappan K."/>
            <person name="Land M."/>
            <person name="Hauser L."/>
            <person name="Chang Y.J."/>
            <person name="Jeffries C.D."/>
            <person name="Chain P."/>
            <person name="Saunders E."/>
            <person name="Brettin T."/>
            <person name="Goker M."/>
            <person name="Tindall B.J."/>
            <person name="Bristow J."/>
            <person name="Eisen J.A."/>
            <person name="Markowitz V."/>
            <person name="Hugenholtz P."/>
            <person name="Kyrpides N.C."/>
            <person name="Klenk H.P."/>
            <person name="Detter J.C."/>
        </authorList>
    </citation>
    <scope>NUCLEOTIDE SEQUENCE [LARGE SCALE GENOMIC DNA]</scope>
    <source>
        <strain evidence="6">DSM 16069 / KCTC 12182 / SW-125</strain>
    </source>
</reference>
<feature type="signal peptide" evidence="4">
    <location>
        <begin position="1"/>
        <end position="24"/>
    </location>
</feature>
<evidence type="ECO:0000313" key="6">
    <source>
        <dbReference type="Proteomes" id="UP000001231"/>
    </source>
</evidence>
<keyword evidence="4" id="KW-0732">Signal</keyword>